<comment type="cofactor">
    <cofactor evidence="1 11">
        <name>Zn(2+)</name>
        <dbReference type="ChEBI" id="CHEBI:29105"/>
    </cofactor>
</comment>
<dbReference type="Proteomes" id="UP000231179">
    <property type="component" value="Chromosome"/>
</dbReference>
<evidence type="ECO:0000256" key="3">
    <source>
        <dbReference type="ARBA" id="ARBA00013190"/>
    </source>
</evidence>
<evidence type="ECO:0000256" key="9">
    <source>
        <dbReference type="ARBA" id="ARBA00049164"/>
    </source>
</evidence>
<evidence type="ECO:0000313" key="14">
    <source>
        <dbReference type="Proteomes" id="UP000231179"/>
    </source>
</evidence>
<dbReference type="PANTHER" id="PTHR42940:SF8">
    <property type="entry name" value="VACUOLAR PROTEIN SORTING-ASSOCIATED PROTEIN 11"/>
    <property type="match status" value="1"/>
</dbReference>
<comment type="similarity">
    <text evidence="2 11">Belongs to the zinc-containing alcohol dehydrogenase family.</text>
</comment>
<evidence type="ECO:0000256" key="1">
    <source>
        <dbReference type="ARBA" id="ARBA00001947"/>
    </source>
</evidence>
<evidence type="ECO:0000256" key="8">
    <source>
        <dbReference type="ARBA" id="ARBA00023027"/>
    </source>
</evidence>
<dbReference type="InterPro" id="IPR013149">
    <property type="entry name" value="ADH-like_C"/>
</dbReference>
<dbReference type="FunFam" id="3.90.180.10:FF:000002">
    <property type="entry name" value="Alcohol dehydrogenase AdhP"/>
    <property type="match status" value="1"/>
</dbReference>
<dbReference type="Gene3D" id="3.90.180.10">
    <property type="entry name" value="Medium-chain alcohol dehydrogenases, catalytic domain"/>
    <property type="match status" value="1"/>
</dbReference>
<dbReference type="InterPro" id="IPR011032">
    <property type="entry name" value="GroES-like_sf"/>
</dbReference>
<sequence>MKVAICEKLGEKLTIKELPTPKVGDNDCLVKIKASGVCHTDLHAVTGDWPIKPVLPLVPGHEGVGEVIEVGKNVDFLKVGDRVGVPWLYSACGRCEWCVGGRETICPFAQYSGYTKNGGYATHCLADAKYVCKIPENLSYEAAAPIFCAGVTTYKALKQTKVIPGGWVGIFGIGGLGHLAVQYAIAMGMKVVVIDIDDKKLALAKKYGASLLINGAKEPTSEIINKKIGGLNGAVVTAVAKKPFLDAFNSIRNGGTMACVGLPPENMEVPIFDTVLKEINITGSLVGTRLDLQEALDFAAIGKVAAEFSTAKLEDINEIFDKMKAGEITGRIVLKID</sequence>
<dbReference type="SUPFAM" id="SSF50129">
    <property type="entry name" value="GroES-like"/>
    <property type="match status" value="1"/>
</dbReference>
<keyword evidence="7" id="KW-0560">Oxidoreductase</keyword>
<dbReference type="InterPro" id="IPR036291">
    <property type="entry name" value="NAD(P)-bd_dom_sf"/>
</dbReference>
<keyword evidence="14" id="KW-1185">Reference proteome</keyword>
<organism evidence="13 14">
    <name type="scientific">Spiroplasma clarkii</name>
    <dbReference type="NCBI Taxonomy" id="2139"/>
    <lineage>
        <taxon>Bacteria</taxon>
        <taxon>Bacillati</taxon>
        <taxon>Mycoplasmatota</taxon>
        <taxon>Mollicutes</taxon>
        <taxon>Entomoplasmatales</taxon>
        <taxon>Spiroplasmataceae</taxon>
        <taxon>Spiroplasma</taxon>
    </lineage>
</organism>
<name>A0A2K8KHC5_9MOLU</name>
<dbReference type="SMART" id="SM00829">
    <property type="entry name" value="PKS_ER"/>
    <property type="match status" value="1"/>
</dbReference>
<accession>A0A2K8KHC5</accession>
<evidence type="ECO:0000256" key="11">
    <source>
        <dbReference type="RuleBase" id="RU361277"/>
    </source>
</evidence>
<dbReference type="Gene3D" id="3.40.50.720">
    <property type="entry name" value="NAD(P)-binding Rossmann-like Domain"/>
    <property type="match status" value="1"/>
</dbReference>
<keyword evidence="5 11" id="KW-0479">Metal-binding</keyword>
<comment type="catalytic activity">
    <reaction evidence="10">
        <text>a primary alcohol + NAD(+) = an aldehyde + NADH + H(+)</text>
        <dbReference type="Rhea" id="RHEA:10736"/>
        <dbReference type="ChEBI" id="CHEBI:15378"/>
        <dbReference type="ChEBI" id="CHEBI:15734"/>
        <dbReference type="ChEBI" id="CHEBI:17478"/>
        <dbReference type="ChEBI" id="CHEBI:57540"/>
        <dbReference type="ChEBI" id="CHEBI:57945"/>
        <dbReference type="EC" id="1.1.1.1"/>
    </reaction>
</comment>
<dbReference type="Pfam" id="PF08240">
    <property type="entry name" value="ADH_N"/>
    <property type="match status" value="1"/>
</dbReference>
<dbReference type="EMBL" id="CP024870">
    <property type="protein sequence ID" value="ATX71088.1"/>
    <property type="molecule type" value="Genomic_DNA"/>
</dbReference>
<dbReference type="PANTHER" id="PTHR42940">
    <property type="entry name" value="ALCOHOL DEHYDROGENASE 1-RELATED"/>
    <property type="match status" value="1"/>
</dbReference>
<dbReference type="NCBIfam" id="NF006940">
    <property type="entry name" value="PRK09422.1"/>
    <property type="match status" value="1"/>
</dbReference>
<dbReference type="SUPFAM" id="SSF51735">
    <property type="entry name" value="NAD(P)-binding Rossmann-fold domains"/>
    <property type="match status" value="1"/>
</dbReference>
<dbReference type="FunFam" id="3.40.50.720:FF:000039">
    <property type="entry name" value="Alcohol dehydrogenase AdhP"/>
    <property type="match status" value="1"/>
</dbReference>
<dbReference type="PROSITE" id="PS00059">
    <property type="entry name" value="ADH_ZINC"/>
    <property type="match status" value="1"/>
</dbReference>
<evidence type="ECO:0000259" key="12">
    <source>
        <dbReference type="SMART" id="SM00829"/>
    </source>
</evidence>
<comment type="catalytic activity">
    <reaction evidence="9">
        <text>a secondary alcohol + NAD(+) = a ketone + NADH + H(+)</text>
        <dbReference type="Rhea" id="RHEA:10740"/>
        <dbReference type="ChEBI" id="CHEBI:15378"/>
        <dbReference type="ChEBI" id="CHEBI:17087"/>
        <dbReference type="ChEBI" id="CHEBI:35681"/>
        <dbReference type="ChEBI" id="CHEBI:57540"/>
        <dbReference type="ChEBI" id="CHEBI:57945"/>
        <dbReference type="EC" id="1.1.1.1"/>
    </reaction>
</comment>
<evidence type="ECO:0000256" key="5">
    <source>
        <dbReference type="ARBA" id="ARBA00022723"/>
    </source>
</evidence>
<evidence type="ECO:0000256" key="6">
    <source>
        <dbReference type="ARBA" id="ARBA00022833"/>
    </source>
</evidence>
<dbReference type="AlphaFoldDB" id="A0A2K8KHC5"/>
<evidence type="ECO:0000256" key="7">
    <source>
        <dbReference type="ARBA" id="ARBA00023002"/>
    </source>
</evidence>
<dbReference type="InterPro" id="IPR013154">
    <property type="entry name" value="ADH-like_N"/>
</dbReference>
<protein>
    <recommendedName>
        <fullName evidence="4">Alcohol dehydrogenase</fullName>
        <ecNumber evidence="3">1.1.1.1</ecNumber>
    </recommendedName>
</protein>
<dbReference type="EC" id="1.1.1.1" evidence="3"/>
<dbReference type="InterPro" id="IPR002328">
    <property type="entry name" value="ADH_Zn_CS"/>
</dbReference>
<dbReference type="GO" id="GO:0008270">
    <property type="term" value="F:zinc ion binding"/>
    <property type="evidence" value="ECO:0007669"/>
    <property type="project" value="InterPro"/>
</dbReference>
<dbReference type="CDD" id="cd08297">
    <property type="entry name" value="CAD3"/>
    <property type="match status" value="1"/>
</dbReference>
<keyword evidence="6 11" id="KW-0862">Zinc</keyword>
<reference evidence="13 14" key="1">
    <citation type="submission" date="2017-11" db="EMBL/GenBank/DDBJ databases">
        <title>Complete genome sequence of Spiroplasma clarkii CN-5 (DSM 19994).</title>
        <authorList>
            <person name="Tsai Y.-M."/>
            <person name="Chang A."/>
            <person name="Lo W.-S."/>
            <person name="Kuo C.-H."/>
        </authorList>
    </citation>
    <scope>NUCLEOTIDE SEQUENCE [LARGE SCALE GENOMIC DNA]</scope>
    <source>
        <strain evidence="13 14">CN-5</strain>
    </source>
</reference>
<feature type="domain" description="Enoyl reductase (ER)" evidence="12">
    <location>
        <begin position="10"/>
        <end position="334"/>
    </location>
</feature>
<evidence type="ECO:0000256" key="10">
    <source>
        <dbReference type="ARBA" id="ARBA00049243"/>
    </source>
</evidence>
<proteinExistence type="inferred from homology"/>
<gene>
    <name evidence="13" type="primary">adhP</name>
    <name evidence="13" type="ORF">SCLAR_v1c07730</name>
</gene>
<dbReference type="RefSeq" id="WP_100254627.1">
    <property type="nucleotide sequence ID" value="NZ_CP024870.1"/>
</dbReference>
<evidence type="ECO:0000256" key="4">
    <source>
        <dbReference type="ARBA" id="ARBA00016352"/>
    </source>
</evidence>
<dbReference type="InterPro" id="IPR020843">
    <property type="entry name" value="ER"/>
</dbReference>
<evidence type="ECO:0000313" key="13">
    <source>
        <dbReference type="EMBL" id="ATX71088.1"/>
    </source>
</evidence>
<dbReference type="Pfam" id="PF00107">
    <property type="entry name" value="ADH_zinc_N"/>
    <property type="match status" value="1"/>
</dbReference>
<dbReference type="GO" id="GO:0004022">
    <property type="term" value="F:alcohol dehydrogenase (NAD+) activity"/>
    <property type="evidence" value="ECO:0007669"/>
    <property type="project" value="UniProtKB-EC"/>
</dbReference>
<keyword evidence="8" id="KW-0520">NAD</keyword>
<evidence type="ECO:0000256" key="2">
    <source>
        <dbReference type="ARBA" id="ARBA00008072"/>
    </source>
</evidence>